<dbReference type="AlphaFoldDB" id="A0A367RZK9"/>
<dbReference type="PROSITE" id="PS50294">
    <property type="entry name" value="WD_REPEATS_REGION"/>
    <property type="match status" value="2"/>
</dbReference>
<dbReference type="InterPro" id="IPR015943">
    <property type="entry name" value="WD40/YVTN_repeat-like_dom_sf"/>
</dbReference>
<keyword evidence="1" id="KW-0853">WD repeat</keyword>
<dbReference type="SUPFAM" id="SSF50998">
    <property type="entry name" value="Quinoprotein alcohol dehydrogenase-like"/>
    <property type="match status" value="1"/>
</dbReference>
<proteinExistence type="predicted"/>
<dbReference type="EMBL" id="LXQE01000026">
    <property type="protein sequence ID" value="RCJ41945.1"/>
    <property type="molecule type" value="Genomic_DNA"/>
</dbReference>
<gene>
    <name evidence="2" type="ORF">A6769_38470</name>
</gene>
<dbReference type="PROSITE" id="PS50082">
    <property type="entry name" value="WD_REPEATS_2"/>
    <property type="match status" value="2"/>
</dbReference>
<dbReference type="PANTHER" id="PTHR19879">
    <property type="entry name" value="TRANSCRIPTION INITIATION FACTOR TFIID"/>
    <property type="match status" value="1"/>
</dbReference>
<dbReference type="Gene3D" id="2.130.10.10">
    <property type="entry name" value="YVTN repeat-like/Quinoprotein amine dehydrogenase"/>
    <property type="match status" value="1"/>
</dbReference>
<accession>A0A367RZK9</accession>
<name>A0A367RZK9_NOSPU</name>
<sequence length="145" mass="15988">MQAKVWLHADSSQLQDCRSDSHGQFVNQWFTKRGNSYDGLATNPTPGYINISGKAAQIWKLRTGELIRNLEGHSEDITAITISPNGQILATGSVDGTIRITNLGTRELIRVFKDMKETRALSFSNDSRTLAAGGTDGKIKIWQIP</sequence>
<dbReference type="SMART" id="SM00320">
    <property type="entry name" value="WD40"/>
    <property type="match status" value="2"/>
</dbReference>
<protein>
    <submittedName>
        <fullName evidence="2">Uncharacterized protein</fullName>
    </submittedName>
</protein>
<feature type="repeat" description="WD" evidence="1">
    <location>
        <begin position="70"/>
        <end position="111"/>
    </location>
</feature>
<dbReference type="Pfam" id="PF00400">
    <property type="entry name" value="WD40"/>
    <property type="match status" value="2"/>
</dbReference>
<organism evidence="2 3">
    <name type="scientific">Nostoc punctiforme NIES-2108</name>
    <dbReference type="NCBI Taxonomy" id="1356359"/>
    <lineage>
        <taxon>Bacteria</taxon>
        <taxon>Bacillati</taxon>
        <taxon>Cyanobacteriota</taxon>
        <taxon>Cyanophyceae</taxon>
        <taxon>Nostocales</taxon>
        <taxon>Nostocaceae</taxon>
        <taxon>Nostoc</taxon>
    </lineage>
</organism>
<dbReference type="InterPro" id="IPR001680">
    <property type="entry name" value="WD40_rpt"/>
</dbReference>
<evidence type="ECO:0000313" key="2">
    <source>
        <dbReference type="EMBL" id="RCJ41945.1"/>
    </source>
</evidence>
<feature type="repeat" description="WD" evidence="1">
    <location>
        <begin position="120"/>
        <end position="145"/>
    </location>
</feature>
<dbReference type="InterPro" id="IPR011047">
    <property type="entry name" value="Quinoprotein_ADH-like_sf"/>
</dbReference>
<evidence type="ECO:0000313" key="3">
    <source>
        <dbReference type="Proteomes" id="UP000252085"/>
    </source>
</evidence>
<dbReference type="PANTHER" id="PTHR19879:SF9">
    <property type="entry name" value="TRANSCRIPTION INITIATION FACTOR TFIID SUBUNIT 5"/>
    <property type="match status" value="1"/>
</dbReference>
<evidence type="ECO:0000256" key="1">
    <source>
        <dbReference type="PROSITE-ProRule" id="PRU00221"/>
    </source>
</evidence>
<dbReference type="Proteomes" id="UP000252085">
    <property type="component" value="Unassembled WGS sequence"/>
</dbReference>
<reference evidence="2 3" key="1">
    <citation type="submission" date="2016-04" db="EMBL/GenBank/DDBJ databases">
        <authorList>
            <person name="Evans L.H."/>
            <person name="Alamgir A."/>
            <person name="Owens N."/>
            <person name="Weber N.D."/>
            <person name="Virtaneva K."/>
            <person name="Barbian K."/>
            <person name="Babar A."/>
            <person name="Rosenke K."/>
        </authorList>
    </citation>
    <scope>NUCLEOTIDE SEQUENCE [LARGE SCALE GENOMIC DNA]</scope>
    <source>
        <strain evidence="2">NIES-2108</strain>
    </source>
</reference>
<comment type="caution">
    <text evidence="2">The sequence shown here is derived from an EMBL/GenBank/DDBJ whole genome shotgun (WGS) entry which is preliminary data.</text>
</comment>